<evidence type="ECO:0000259" key="1">
    <source>
        <dbReference type="Pfam" id="PF09361"/>
    </source>
</evidence>
<feature type="domain" description="Phasin" evidence="1">
    <location>
        <begin position="8"/>
        <end position="108"/>
    </location>
</feature>
<organism evidence="2 3">
    <name type="scientific">Lysobacter soyae</name>
    <dbReference type="NCBI Taxonomy" id="2764185"/>
    <lineage>
        <taxon>Bacteria</taxon>
        <taxon>Pseudomonadati</taxon>
        <taxon>Pseudomonadota</taxon>
        <taxon>Gammaproteobacteria</taxon>
        <taxon>Lysobacterales</taxon>
        <taxon>Lysobacteraceae</taxon>
        <taxon>Lysobacter</taxon>
    </lineage>
</organism>
<dbReference type="EMBL" id="CP080544">
    <property type="protein sequence ID" value="QYR52890.1"/>
    <property type="molecule type" value="Genomic_DNA"/>
</dbReference>
<dbReference type="Pfam" id="PF09361">
    <property type="entry name" value="Phasin_2"/>
    <property type="match status" value="1"/>
</dbReference>
<dbReference type="InterPro" id="IPR018968">
    <property type="entry name" value="Phasin"/>
</dbReference>
<proteinExistence type="predicted"/>
<keyword evidence="3" id="KW-1185">Reference proteome</keyword>
<gene>
    <name evidence="2" type="ORF">H8L67_10025</name>
</gene>
<evidence type="ECO:0000313" key="3">
    <source>
        <dbReference type="Proteomes" id="UP000824755"/>
    </source>
</evidence>
<reference evidence="2 3" key="1">
    <citation type="submission" date="2021-08" db="EMBL/GenBank/DDBJ databases">
        <title>Lysobacter sp. strain CJ11 Genome sequencing and assembly.</title>
        <authorList>
            <person name="Kim I."/>
        </authorList>
    </citation>
    <scope>NUCLEOTIDE SEQUENCE [LARGE SCALE GENOMIC DNA]</scope>
    <source>
        <strain evidence="2 3">CJ11</strain>
    </source>
</reference>
<protein>
    <submittedName>
        <fullName evidence="2">Phasin family protein</fullName>
    </submittedName>
</protein>
<evidence type="ECO:0000313" key="2">
    <source>
        <dbReference type="EMBL" id="QYR52890.1"/>
    </source>
</evidence>
<accession>A0ABX8WMP2</accession>
<name>A0ABX8WMP2_9GAMM</name>
<dbReference type="Proteomes" id="UP000824755">
    <property type="component" value="Chromosome"/>
</dbReference>
<dbReference type="RefSeq" id="WP_220379710.1">
    <property type="nucleotide sequence ID" value="NZ_CP080544.1"/>
</dbReference>
<sequence>MYTQMNDQIASNTRQYADTAAQINRIALQNAERVFALNLETLQNNTNAAFAYFNKLLEVRDLNDLREVVPAGVQVARENIERAVAAGQEAYAGTLKSNESIGQLAKGQFEQAKGQMEKAANTVKAEAEKAVKNATKA</sequence>